<keyword evidence="4" id="KW-0812">Transmembrane</keyword>
<dbReference type="InterPro" id="IPR042003">
    <property type="entry name" value="Sortase_E"/>
</dbReference>
<dbReference type="Proteomes" id="UP000199019">
    <property type="component" value="Unassembled WGS sequence"/>
</dbReference>
<feature type="active site" description="Proton donor/acceptor" evidence="2">
    <location>
        <position position="128"/>
    </location>
</feature>
<dbReference type="NCBIfam" id="TIGR01076">
    <property type="entry name" value="sortase_fam"/>
    <property type="match status" value="1"/>
</dbReference>
<dbReference type="InterPro" id="IPR005754">
    <property type="entry name" value="Sortase"/>
</dbReference>
<evidence type="ECO:0000313" key="5">
    <source>
        <dbReference type="EMBL" id="SES48063.1"/>
    </source>
</evidence>
<accession>A0A1H9XQU3</accession>
<protein>
    <submittedName>
        <fullName evidence="5">Sortase A</fullName>
    </submittedName>
</protein>
<gene>
    <name evidence="5" type="ORF">SAMN05216199_0030</name>
</gene>
<evidence type="ECO:0000256" key="1">
    <source>
        <dbReference type="ARBA" id="ARBA00022801"/>
    </source>
</evidence>
<dbReference type="RefSeq" id="WP_245735940.1">
    <property type="nucleotide sequence ID" value="NZ_FOHB01000010.1"/>
</dbReference>
<feature type="region of interest" description="Disordered" evidence="3">
    <location>
        <begin position="48"/>
        <end position="70"/>
    </location>
</feature>
<dbReference type="AlphaFoldDB" id="A0A1H9XQU3"/>
<dbReference type="STRING" id="587636.SAMN05216199_0030"/>
<dbReference type="GO" id="GO:0016787">
    <property type="term" value="F:hydrolase activity"/>
    <property type="evidence" value="ECO:0007669"/>
    <property type="project" value="UniProtKB-KW"/>
</dbReference>
<evidence type="ECO:0000256" key="3">
    <source>
        <dbReference type="SAM" id="MobiDB-lite"/>
    </source>
</evidence>
<dbReference type="CDD" id="cd05830">
    <property type="entry name" value="Sortase_E"/>
    <property type="match status" value="1"/>
</dbReference>
<keyword evidence="4" id="KW-0472">Membrane</keyword>
<feature type="active site" description="Acyl-thioester intermediate" evidence="2">
    <location>
        <position position="196"/>
    </location>
</feature>
<organism evidence="5 6">
    <name type="scientific">Pedococcus cremeus</name>
    <dbReference type="NCBI Taxonomy" id="587636"/>
    <lineage>
        <taxon>Bacteria</taxon>
        <taxon>Bacillati</taxon>
        <taxon>Actinomycetota</taxon>
        <taxon>Actinomycetes</taxon>
        <taxon>Micrococcales</taxon>
        <taxon>Intrasporangiaceae</taxon>
        <taxon>Pedococcus</taxon>
    </lineage>
</organism>
<dbReference type="EMBL" id="FOHB01000010">
    <property type="protein sequence ID" value="SES48063.1"/>
    <property type="molecule type" value="Genomic_DNA"/>
</dbReference>
<keyword evidence="1" id="KW-0378">Hydrolase</keyword>
<evidence type="ECO:0000256" key="2">
    <source>
        <dbReference type="PIRSR" id="PIRSR605754-1"/>
    </source>
</evidence>
<proteinExistence type="predicted"/>
<dbReference type="InterPro" id="IPR053465">
    <property type="entry name" value="Sortase_Class_E"/>
</dbReference>
<dbReference type="Pfam" id="PF04203">
    <property type="entry name" value="Sortase"/>
    <property type="match status" value="1"/>
</dbReference>
<dbReference type="SUPFAM" id="SSF63817">
    <property type="entry name" value="Sortase"/>
    <property type="match status" value="1"/>
</dbReference>
<evidence type="ECO:0000256" key="4">
    <source>
        <dbReference type="SAM" id="Phobius"/>
    </source>
</evidence>
<keyword evidence="4" id="KW-1133">Transmembrane helix</keyword>
<sequence>MRHRALRWGVGGLGDILVTAGLVHLLFVAWQLWWTDVEANREQGGTVQALTRDFGRSGTTTPASAPNEKPKPVKFGEAFAIVRIPRLGADYARPLLEGTDYDVLKKGLGHYQGTAAPGAMGNLAIAGHRTTYGRPLHDIDTLRKGDKVVVETRTGYSVYAVQRHEIVLPTQVSVIAPVPDKPGAKPNAAWLTLTACHPKYSAAQRYVVFAKLVRTYPRAEGLPAGTLTAPAKTS</sequence>
<dbReference type="Gene3D" id="2.40.260.10">
    <property type="entry name" value="Sortase"/>
    <property type="match status" value="1"/>
</dbReference>
<keyword evidence="6" id="KW-1185">Reference proteome</keyword>
<dbReference type="NCBIfam" id="NF033747">
    <property type="entry name" value="class_E_sortase"/>
    <property type="match status" value="1"/>
</dbReference>
<reference evidence="6" key="1">
    <citation type="submission" date="2016-10" db="EMBL/GenBank/DDBJ databases">
        <authorList>
            <person name="Varghese N."/>
            <person name="Submissions S."/>
        </authorList>
    </citation>
    <scope>NUCLEOTIDE SEQUENCE [LARGE SCALE GENOMIC DNA]</scope>
    <source>
        <strain evidence="6">CGMCC 1.6963</strain>
    </source>
</reference>
<evidence type="ECO:0000313" key="6">
    <source>
        <dbReference type="Proteomes" id="UP000199019"/>
    </source>
</evidence>
<feature type="transmembrane region" description="Helical" evidence="4">
    <location>
        <begin position="12"/>
        <end position="34"/>
    </location>
</feature>
<dbReference type="InterPro" id="IPR023365">
    <property type="entry name" value="Sortase_dom-sf"/>
</dbReference>
<name>A0A1H9XQU3_9MICO</name>